<dbReference type="SFLD" id="SFLDG01129">
    <property type="entry name" value="C1.5:_HAD__Beta-PGM__Phosphata"/>
    <property type="match status" value="1"/>
</dbReference>
<dbReference type="NCBIfam" id="TIGR01549">
    <property type="entry name" value="HAD-SF-IA-v1"/>
    <property type="match status" value="1"/>
</dbReference>
<evidence type="ECO:0000313" key="1">
    <source>
        <dbReference type="EMBL" id="CEJ93089.1"/>
    </source>
</evidence>
<keyword evidence="2" id="KW-1185">Reference proteome</keyword>
<dbReference type="HOGENOM" id="CLU_045011_11_1_1"/>
<dbReference type="NCBIfam" id="TIGR01509">
    <property type="entry name" value="HAD-SF-IA-v3"/>
    <property type="match status" value="1"/>
</dbReference>
<dbReference type="OrthoDB" id="10252354at2759"/>
<dbReference type="PANTHER" id="PTHR43885">
    <property type="entry name" value="HALOACID DEHALOGENASE-LIKE HYDROLASE"/>
    <property type="match status" value="1"/>
</dbReference>
<dbReference type="Gene3D" id="1.10.260.80">
    <property type="match status" value="1"/>
</dbReference>
<organism evidence="1 2">
    <name type="scientific">[Torrubiella] hemipterigena</name>
    <dbReference type="NCBI Taxonomy" id="1531966"/>
    <lineage>
        <taxon>Eukaryota</taxon>
        <taxon>Fungi</taxon>
        <taxon>Dikarya</taxon>
        <taxon>Ascomycota</taxon>
        <taxon>Pezizomycotina</taxon>
        <taxon>Sordariomycetes</taxon>
        <taxon>Hypocreomycetidae</taxon>
        <taxon>Hypocreales</taxon>
        <taxon>Clavicipitaceae</taxon>
        <taxon>Clavicipitaceae incertae sedis</taxon>
        <taxon>'Torrubiella' clade</taxon>
    </lineage>
</organism>
<dbReference type="InterPro" id="IPR023214">
    <property type="entry name" value="HAD_sf"/>
</dbReference>
<dbReference type="SUPFAM" id="SSF56784">
    <property type="entry name" value="HAD-like"/>
    <property type="match status" value="1"/>
</dbReference>
<dbReference type="InterPro" id="IPR006439">
    <property type="entry name" value="HAD-SF_hydro_IA"/>
</dbReference>
<dbReference type="Proteomes" id="UP000039046">
    <property type="component" value="Unassembled WGS sequence"/>
</dbReference>
<dbReference type="PANTHER" id="PTHR43885:SF1">
    <property type="entry name" value="SUPERFAMILY HYDROLASE, PUTATIVE (AFU_ORTHOLOGUE AFUA_4G13290)-RELATED"/>
    <property type="match status" value="1"/>
</dbReference>
<protein>
    <recommendedName>
        <fullName evidence="3">HAD superfamily hydrolase</fullName>
    </recommendedName>
</protein>
<proteinExistence type="predicted"/>
<accession>A0A0A1TEA4</accession>
<dbReference type="EMBL" id="CDHN01000005">
    <property type="protein sequence ID" value="CEJ93089.1"/>
    <property type="molecule type" value="Genomic_DNA"/>
</dbReference>
<evidence type="ECO:0008006" key="3">
    <source>
        <dbReference type="Google" id="ProtNLM"/>
    </source>
</evidence>
<dbReference type="STRING" id="1531966.A0A0A1TEA4"/>
<evidence type="ECO:0000313" key="2">
    <source>
        <dbReference type="Proteomes" id="UP000039046"/>
    </source>
</evidence>
<gene>
    <name evidence="1" type="ORF">VHEMI08704</name>
</gene>
<dbReference type="Pfam" id="PF00702">
    <property type="entry name" value="Hydrolase"/>
    <property type="match status" value="1"/>
</dbReference>
<name>A0A0A1TEA4_9HYPO</name>
<dbReference type="Gene3D" id="3.40.50.1000">
    <property type="entry name" value="HAD superfamily/HAD-like"/>
    <property type="match status" value="1"/>
</dbReference>
<dbReference type="GO" id="GO:0033883">
    <property type="term" value="F:pyridoxal phosphatase activity"/>
    <property type="evidence" value="ECO:0007669"/>
    <property type="project" value="EnsemblFungi"/>
</dbReference>
<dbReference type="InterPro" id="IPR036412">
    <property type="entry name" value="HAD-like_sf"/>
</dbReference>
<dbReference type="SFLD" id="SFLDS00003">
    <property type="entry name" value="Haloacid_Dehalogenase"/>
    <property type="match status" value="1"/>
</dbReference>
<reference evidence="1 2" key="1">
    <citation type="journal article" date="2015" name="Genome Announc.">
        <title>Draft Genome Sequence and Gene Annotation of the Entomopathogenic Fungus Verticillium hemipterigenum.</title>
        <authorList>
            <person name="Horn F."/>
            <person name="Habel A."/>
            <person name="Scharf D.H."/>
            <person name="Dworschak J."/>
            <person name="Brakhage A.A."/>
            <person name="Guthke R."/>
            <person name="Hertweck C."/>
            <person name="Linde J."/>
        </authorList>
    </citation>
    <scope>NUCLEOTIDE SEQUENCE [LARGE SCALE GENOMIC DNA]</scope>
</reference>
<dbReference type="AlphaFoldDB" id="A0A0A1TEA4"/>
<sequence length="238" mass="25820">MRRFASTMATKTSRKFAPLRAGANSDAPKLRGIVFDMDGTLCLPQNYMFPLMRDALGISKSVDILDHIKSLPTAEQEAAHEKIQNIEREAMVKQAPQPGLDALMSYLDSKAVPKAICTRNFPLPVEHLVGKFLTNHKPFAPVVTREFEPPKPHPAGILHIAKAWGLLSEDCQGDATGLIMVGDSIDDMAAGRAAGAATVLLTNAANAHLKEHDCTDLAITQLDELVDILERGFVASIE</sequence>